<feature type="compositionally biased region" description="Basic and acidic residues" evidence="1">
    <location>
        <begin position="10"/>
        <end position="26"/>
    </location>
</feature>
<name>A0A6S7J329_PARCT</name>
<proteinExistence type="predicted"/>
<protein>
    <recommendedName>
        <fullName evidence="2">Up-regulator of cell proliferation-like domain-containing protein</fullName>
    </recommendedName>
</protein>
<evidence type="ECO:0000256" key="1">
    <source>
        <dbReference type="SAM" id="MobiDB-lite"/>
    </source>
</evidence>
<dbReference type="PANTHER" id="PTHR14819">
    <property type="entry name" value="GTP-BINDING"/>
    <property type="match status" value="1"/>
</dbReference>
<evidence type="ECO:0000313" key="4">
    <source>
        <dbReference type="Proteomes" id="UP001152795"/>
    </source>
</evidence>
<feature type="domain" description="Up-regulator of cell proliferation-like" evidence="2">
    <location>
        <begin position="302"/>
        <end position="401"/>
    </location>
</feature>
<evidence type="ECO:0000259" key="2">
    <source>
        <dbReference type="Pfam" id="PF25496"/>
    </source>
</evidence>
<dbReference type="InterPro" id="IPR057365">
    <property type="entry name" value="URGCP"/>
</dbReference>
<comment type="caution">
    <text evidence="3">The sequence shown here is derived from an EMBL/GenBank/DDBJ whole genome shotgun (WGS) entry which is preliminary data.</text>
</comment>
<sequence>MEITEDEDQQNGKKEPTSTKADETKVTETQLVEETDPNLKYVKPDNSEDSEERGNSEKPVAGKPDAEKPDDENPVAGKPDGEKLNAEKLDAEKPDGERPDGEKPDGEKLADTKKPNGKTKNDSDDGASSVKPDAGKSDENLPNDPKNVKPENPSGRECLGEHSLPESKRGNGEPERKDQSSEALKTSTTCNITHTHTHTHTHTQDKNFSTYITGSKSWTDLSTQPTSAYTLTRARTVDNHTLTDDELTSADQVPDYILKTLMIVNYHAREFKLKPSTSEVDENNYDSDKDDDDDDKDVEGGVNPMDGLLWIFHCSDDFLRRDLAIQLSECQLGVPFLLPDPAAPSENVTILLSALERITKSWKDGSDEKDGASQVFATEHPFPLVSFIRVGKPTMSKSSLMP</sequence>
<reference evidence="3" key="1">
    <citation type="submission" date="2020-04" db="EMBL/GenBank/DDBJ databases">
        <authorList>
            <person name="Alioto T."/>
            <person name="Alioto T."/>
            <person name="Gomez Garrido J."/>
        </authorList>
    </citation>
    <scope>NUCLEOTIDE SEQUENCE</scope>
    <source>
        <strain evidence="3">A484AB</strain>
    </source>
</reference>
<dbReference type="InterPro" id="IPR052986">
    <property type="entry name" value="VLIG_GTPase"/>
</dbReference>
<feature type="region of interest" description="Disordered" evidence="1">
    <location>
        <begin position="277"/>
        <end position="299"/>
    </location>
</feature>
<organism evidence="3 4">
    <name type="scientific">Paramuricea clavata</name>
    <name type="common">Red gorgonian</name>
    <name type="synonym">Violescent sea-whip</name>
    <dbReference type="NCBI Taxonomy" id="317549"/>
    <lineage>
        <taxon>Eukaryota</taxon>
        <taxon>Metazoa</taxon>
        <taxon>Cnidaria</taxon>
        <taxon>Anthozoa</taxon>
        <taxon>Octocorallia</taxon>
        <taxon>Malacalcyonacea</taxon>
        <taxon>Plexauridae</taxon>
        <taxon>Paramuricea</taxon>
    </lineage>
</organism>
<dbReference type="PANTHER" id="PTHR14819:SF25">
    <property type="entry name" value="CHROMOSOME UNDETERMINED SCAFFOLD_52, WHOLE GENOME SHOTGUN SEQUENCE"/>
    <property type="match status" value="1"/>
</dbReference>
<feature type="region of interest" description="Disordered" evidence="1">
    <location>
        <begin position="1"/>
        <end position="185"/>
    </location>
</feature>
<gene>
    <name evidence="3" type="ORF">PACLA_8A058765</name>
</gene>
<feature type="compositionally biased region" description="Basic and acidic residues" evidence="1">
    <location>
        <begin position="158"/>
        <end position="180"/>
    </location>
</feature>
<feature type="compositionally biased region" description="Basic and acidic residues" evidence="1">
    <location>
        <begin position="42"/>
        <end position="56"/>
    </location>
</feature>
<accession>A0A6S7J329</accession>
<feature type="compositionally biased region" description="Basic and acidic residues" evidence="1">
    <location>
        <begin position="79"/>
        <end position="123"/>
    </location>
</feature>
<dbReference type="OrthoDB" id="1597724at2759"/>
<dbReference type="Proteomes" id="UP001152795">
    <property type="component" value="Unassembled WGS sequence"/>
</dbReference>
<keyword evidence="4" id="KW-1185">Reference proteome</keyword>
<dbReference type="EMBL" id="CACRXK020013248">
    <property type="protein sequence ID" value="CAB4024808.1"/>
    <property type="molecule type" value="Genomic_DNA"/>
</dbReference>
<feature type="compositionally biased region" description="Acidic residues" evidence="1">
    <location>
        <begin position="279"/>
        <end position="297"/>
    </location>
</feature>
<evidence type="ECO:0000313" key="3">
    <source>
        <dbReference type="EMBL" id="CAB4024808.1"/>
    </source>
</evidence>
<dbReference type="AlphaFoldDB" id="A0A6S7J329"/>
<dbReference type="Pfam" id="PF25496">
    <property type="entry name" value="URGCP"/>
    <property type="match status" value="1"/>
</dbReference>